<evidence type="ECO:0000313" key="2">
    <source>
        <dbReference type="EMBL" id="VDM65884.1"/>
    </source>
</evidence>
<keyword evidence="3" id="KW-1185">Reference proteome</keyword>
<dbReference type="Proteomes" id="UP000270094">
    <property type="component" value="Unassembled WGS sequence"/>
</dbReference>
<protein>
    <submittedName>
        <fullName evidence="2">Uncharacterized protein</fullName>
    </submittedName>
</protein>
<dbReference type="OrthoDB" id="5856459at2759"/>
<gene>
    <name evidence="2" type="ORF">SVUK_LOCUS882</name>
</gene>
<accession>A0A3P7IJZ2</accession>
<feature type="region of interest" description="Disordered" evidence="1">
    <location>
        <begin position="1"/>
        <end position="25"/>
    </location>
</feature>
<dbReference type="AlphaFoldDB" id="A0A3P7IJZ2"/>
<reference evidence="2" key="1">
    <citation type="submission" date="2018-11" db="EMBL/GenBank/DDBJ databases">
        <authorList>
            <consortium name="Pathogen Informatics"/>
        </authorList>
    </citation>
    <scope>NUCLEOTIDE SEQUENCE [LARGE SCALE GENOMIC DNA]</scope>
</reference>
<evidence type="ECO:0000313" key="3">
    <source>
        <dbReference type="Proteomes" id="UP000270094"/>
    </source>
</evidence>
<organism evidence="2 3">
    <name type="scientific">Strongylus vulgaris</name>
    <name type="common">Blood worm</name>
    <dbReference type="NCBI Taxonomy" id="40348"/>
    <lineage>
        <taxon>Eukaryota</taxon>
        <taxon>Metazoa</taxon>
        <taxon>Ecdysozoa</taxon>
        <taxon>Nematoda</taxon>
        <taxon>Chromadorea</taxon>
        <taxon>Rhabditida</taxon>
        <taxon>Rhabditina</taxon>
        <taxon>Rhabditomorpha</taxon>
        <taxon>Strongyloidea</taxon>
        <taxon>Strongylidae</taxon>
        <taxon>Strongylus</taxon>
    </lineage>
</organism>
<sequence length="202" mass="23561">MPRARIGIFKSHQGSAREERSTEAGFDCTSRATCSEYQLQNSFARRSSKVQAETFGAAQARRSLKKYRRDLLDYRVPHNITKRRRDSHIFPTDDGIDHDEILHQSLPLVNNRVKPRYSHWRNTTTDSAFISTRRNPDHEGSHGSETGPLMSWRTLPTEVTAEHLTSYPQKERIPDQRRTSQTILLHKKGDREDLRNYRRICC</sequence>
<name>A0A3P7IJZ2_STRVU</name>
<dbReference type="EMBL" id="UYYB01001597">
    <property type="protein sequence ID" value="VDM65884.1"/>
    <property type="molecule type" value="Genomic_DNA"/>
</dbReference>
<proteinExistence type="predicted"/>
<evidence type="ECO:0000256" key="1">
    <source>
        <dbReference type="SAM" id="MobiDB-lite"/>
    </source>
</evidence>
<feature type="region of interest" description="Disordered" evidence="1">
    <location>
        <begin position="130"/>
        <end position="184"/>
    </location>
</feature>
<feature type="compositionally biased region" description="Basic and acidic residues" evidence="1">
    <location>
        <begin position="169"/>
        <end position="178"/>
    </location>
</feature>